<dbReference type="InterPro" id="IPR050768">
    <property type="entry name" value="UPF0353/GerABKA_families"/>
</dbReference>
<keyword evidence="2 3" id="KW-0472">Membrane</keyword>
<protein>
    <submittedName>
        <fullName evidence="4">Spore gernimation protein GerK</fullName>
    </submittedName>
</protein>
<dbReference type="PIRSF" id="PIRSF005690">
    <property type="entry name" value="GerBA"/>
    <property type="match status" value="1"/>
</dbReference>
<evidence type="ECO:0000256" key="2">
    <source>
        <dbReference type="ARBA" id="ARBA00023136"/>
    </source>
</evidence>
<dbReference type="InterPro" id="IPR004995">
    <property type="entry name" value="Spore_Ger"/>
</dbReference>
<feature type="transmembrane region" description="Helical" evidence="3">
    <location>
        <begin position="281"/>
        <end position="303"/>
    </location>
</feature>
<dbReference type="PANTHER" id="PTHR22550:SF5">
    <property type="entry name" value="LEUCINE ZIPPER PROTEIN 4"/>
    <property type="match status" value="1"/>
</dbReference>
<comment type="similarity">
    <text evidence="1">Belongs to the GerABKA family.</text>
</comment>
<dbReference type="Proteomes" id="UP000035996">
    <property type="component" value="Unassembled WGS sequence"/>
</dbReference>
<keyword evidence="5" id="KW-1185">Reference proteome</keyword>
<dbReference type="Pfam" id="PF03323">
    <property type="entry name" value="GerA"/>
    <property type="match status" value="1"/>
</dbReference>
<feature type="transmembrane region" description="Helical" evidence="3">
    <location>
        <begin position="348"/>
        <end position="368"/>
    </location>
</feature>
<proteinExistence type="inferred from homology"/>
<sequence length="492" mass="55654">MPTSAESYQSFFTVEENKQYLSDAFYQTDDLKFREVVLKDVKCIICYLDPLTSEDKLQKTIIKPLLERNELNIEKIVTSKEIRISTNLHEAVSGLTKGFAVFLVDGTQHLYILEAFAGESRAVTEPVNEQVVRGSHEGFVENIMQNLQMLRRRIENPNLVVKFFKAGKATDTKIAIAYIQNLVNPDLVAEVERRINAIEADSIQTPGYVEEFIEDEPFSPFPQMLSTERPDRLTAHITEGRIGVFMEGSPSTLIMPVTFFAFYQSPEDYNSRWYIGTVLRLIRITSFIFALALPSVYIATVSFHSEILPAELILNIKSSLENVPFPPLIEALIMQITLELLREAAIRLPNPIAQTIGIVGGLVIGTAIVEANLVSNMMIIIVALTAISSFAVPSYEMSMSIRLLGFPLMLLSATFGFIGLVFGLSMILIHLCGLETFGTPYFSPLAPFRFSELKDSIIRVPRWLLGKRPIDVHAQEQRQEWFSRRWKRNEDE</sequence>
<dbReference type="GO" id="GO:0005886">
    <property type="term" value="C:plasma membrane"/>
    <property type="evidence" value="ECO:0007669"/>
    <property type="project" value="UniProtKB-SubCell"/>
</dbReference>
<dbReference type="EMBL" id="LELK01000009">
    <property type="protein sequence ID" value="KMM36275.1"/>
    <property type="molecule type" value="Genomic_DNA"/>
</dbReference>
<feature type="transmembrane region" description="Helical" evidence="3">
    <location>
        <begin position="404"/>
        <end position="429"/>
    </location>
</feature>
<evidence type="ECO:0000256" key="3">
    <source>
        <dbReference type="SAM" id="Phobius"/>
    </source>
</evidence>
<accession>A0A0J6CT55</accession>
<feature type="transmembrane region" description="Helical" evidence="3">
    <location>
        <begin position="374"/>
        <end position="392"/>
    </location>
</feature>
<dbReference type="OrthoDB" id="9772630at2"/>
<name>A0A0J6CT55_9BACL</name>
<comment type="caution">
    <text evidence="4">The sequence shown here is derived from an EMBL/GenBank/DDBJ whole genome shotgun (WGS) entry which is preliminary data.</text>
</comment>
<keyword evidence="3" id="KW-0812">Transmembrane</keyword>
<gene>
    <name evidence="4" type="ORF">AB986_18595</name>
</gene>
<dbReference type="STRING" id="157733.AB986_18595"/>
<dbReference type="PATRIC" id="fig|157733.3.peg.1670"/>
<organism evidence="4 5">
    <name type="scientific">Guptibacillus hwajinpoensis</name>
    <dbReference type="NCBI Taxonomy" id="208199"/>
    <lineage>
        <taxon>Bacteria</taxon>
        <taxon>Bacillati</taxon>
        <taxon>Bacillota</taxon>
        <taxon>Bacilli</taxon>
        <taxon>Bacillales</taxon>
        <taxon>Guptibacillaceae</taxon>
        <taxon>Guptibacillus</taxon>
    </lineage>
</organism>
<evidence type="ECO:0000313" key="4">
    <source>
        <dbReference type="EMBL" id="KMM36275.1"/>
    </source>
</evidence>
<dbReference type="GO" id="GO:0009847">
    <property type="term" value="P:spore germination"/>
    <property type="evidence" value="ECO:0007669"/>
    <property type="project" value="UniProtKB-UniRule"/>
</dbReference>
<dbReference type="AlphaFoldDB" id="A0A0J6CT55"/>
<dbReference type="PANTHER" id="PTHR22550">
    <property type="entry name" value="SPORE GERMINATION PROTEIN"/>
    <property type="match status" value="1"/>
</dbReference>
<evidence type="ECO:0000313" key="5">
    <source>
        <dbReference type="Proteomes" id="UP000035996"/>
    </source>
</evidence>
<reference evidence="4" key="1">
    <citation type="submission" date="2015-06" db="EMBL/GenBank/DDBJ databases">
        <authorList>
            <person name="Liu B."/>
            <person name="Wang J."/>
            <person name="Zhu Y."/>
            <person name="Liu G."/>
            <person name="Chen Q."/>
            <person name="Zheng C."/>
            <person name="Che J."/>
            <person name="Ge C."/>
            <person name="Shi H."/>
            <person name="Pan Z."/>
            <person name="Liu X."/>
        </authorList>
    </citation>
    <scope>NUCLEOTIDE SEQUENCE [LARGE SCALE GENOMIC DNA]</scope>
    <source>
        <strain evidence="4">DSM 16346</strain>
    </source>
</reference>
<keyword evidence="3" id="KW-1133">Transmembrane helix</keyword>
<evidence type="ECO:0000256" key="1">
    <source>
        <dbReference type="ARBA" id="ARBA00005278"/>
    </source>
</evidence>